<dbReference type="KEGG" id="roy:G3A56_07320"/>
<dbReference type="Gene3D" id="1.10.287.1490">
    <property type="match status" value="1"/>
</dbReference>
<dbReference type="EMBL" id="CP048632">
    <property type="protein sequence ID" value="QIB37824.1"/>
    <property type="molecule type" value="Genomic_DNA"/>
</dbReference>
<gene>
    <name evidence="2" type="ORF">G3A56_07320</name>
</gene>
<protein>
    <submittedName>
        <fullName evidence="2">Uncharacterized protein</fullName>
    </submittedName>
</protein>
<accession>A0A7L5BFZ4</accession>
<dbReference type="AlphaFoldDB" id="A0A7L5BFZ4"/>
<keyword evidence="3" id="KW-1185">Reference proteome</keyword>
<reference evidence="2 3" key="1">
    <citation type="submission" date="2020-02" db="EMBL/GenBank/DDBJ databases">
        <title>Plant-Promoting Endophytic Bacterium Rhizobium oryzihabitans sp. nov., Isolated from the Root of Rice.</title>
        <authorList>
            <person name="zhao J."/>
            <person name="Zhang G."/>
        </authorList>
    </citation>
    <scope>NUCLEOTIDE SEQUENCE [LARGE SCALE GENOMIC DNA]</scope>
    <source>
        <strain evidence="2 3">M15</strain>
    </source>
</reference>
<evidence type="ECO:0000313" key="2">
    <source>
        <dbReference type="EMBL" id="QIB37824.1"/>
    </source>
</evidence>
<feature type="coiled-coil region" evidence="1">
    <location>
        <begin position="117"/>
        <end position="172"/>
    </location>
</feature>
<dbReference type="Proteomes" id="UP000464865">
    <property type="component" value="Chromosome M15-11"/>
</dbReference>
<organism evidence="2 3">
    <name type="scientific">Rhizobium oryzihabitans</name>
    <dbReference type="NCBI Taxonomy" id="2267833"/>
    <lineage>
        <taxon>Bacteria</taxon>
        <taxon>Pseudomonadati</taxon>
        <taxon>Pseudomonadota</taxon>
        <taxon>Alphaproteobacteria</taxon>
        <taxon>Hyphomicrobiales</taxon>
        <taxon>Rhizobiaceae</taxon>
        <taxon>Rhizobium/Agrobacterium group</taxon>
        <taxon>Rhizobium</taxon>
    </lineage>
</organism>
<proteinExistence type="predicted"/>
<sequence>MDKNTISVTLTGPAKVHGVREPVGKTVYVTPTLALQLAASGVINPELAEQLSNALDMTDTVLESDFQKAVEDAAAGRIDVLNADHLLDTATLENRIFDLTHELDREKSAISTAVNDLQAKDSQLVEARKKIADLETDLTTEKQAKADAETKLADAQAELAKLAEQSADKAKTPKTPK</sequence>
<evidence type="ECO:0000256" key="1">
    <source>
        <dbReference type="SAM" id="Coils"/>
    </source>
</evidence>
<name>A0A7L5BFZ4_9HYPH</name>
<evidence type="ECO:0000313" key="3">
    <source>
        <dbReference type="Proteomes" id="UP000464865"/>
    </source>
</evidence>
<keyword evidence="1" id="KW-0175">Coiled coil</keyword>
<dbReference type="RefSeq" id="WP_003491984.1">
    <property type="nucleotide sequence ID" value="NZ_CP048632.1"/>
</dbReference>